<dbReference type="AlphaFoldDB" id="A0A8K0DQ51"/>
<evidence type="ECO:0000256" key="2">
    <source>
        <dbReference type="ARBA" id="ARBA00008056"/>
    </source>
</evidence>
<dbReference type="InterPro" id="IPR005123">
    <property type="entry name" value="Oxoglu/Fe-dep_dioxygenase_dom"/>
</dbReference>
<evidence type="ECO:0000256" key="3">
    <source>
        <dbReference type="ARBA" id="ARBA00022723"/>
    </source>
</evidence>
<evidence type="ECO:0000256" key="1">
    <source>
        <dbReference type="ARBA" id="ARBA00001962"/>
    </source>
</evidence>
<organism evidence="8 9">
    <name type="scientific">Rhamnella rubrinervis</name>
    <dbReference type="NCBI Taxonomy" id="2594499"/>
    <lineage>
        <taxon>Eukaryota</taxon>
        <taxon>Viridiplantae</taxon>
        <taxon>Streptophyta</taxon>
        <taxon>Embryophyta</taxon>
        <taxon>Tracheophyta</taxon>
        <taxon>Spermatophyta</taxon>
        <taxon>Magnoliopsida</taxon>
        <taxon>eudicotyledons</taxon>
        <taxon>Gunneridae</taxon>
        <taxon>Pentapetalae</taxon>
        <taxon>rosids</taxon>
        <taxon>fabids</taxon>
        <taxon>Rosales</taxon>
        <taxon>Rhamnaceae</taxon>
        <taxon>rhamnoid group</taxon>
        <taxon>Rhamneae</taxon>
        <taxon>Rhamnella</taxon>
    </lineage>
</organism>
<reference evidence="8" key="1">
    <citation type="submission" date="2020-03" db="EMBL/GenBank/DDBJ databases">
        <title>A high-quality chromosome-level genome assembly of a woody plant with both climbing and erect habits, Rhamnella rubrinervis.</title>
        <authorList>
            <person name="Lu Z."/>
            <person name="Yang Y."/>
            <person name="Zhu X."/>
            <person name="Sun Y."/>
        </authorList>
    </citation>
    <scope>NUCLEOTIDE SEQUENCE</scope>
    <source>
        <strain evidence="8">BYM</strain>
        <tissue evidence="8">Leaf</tissue>
    </source>
</reference>
<dbReference type="PANTHER" id="PTHR10209:SF751">
    <property type="entry name" value="OS06G0255100 PROTEIN"/>
    <property type="match status" value="1"/>
</dbReference>
<comment type="similarity">
    <text evidence="2 6">Belongs to the iron/ascorbate-dependent oxidoreductase family.</text>
</comment>
<sequence length="363" mass="40638">MTSMTMNTFDADYDRANEVKQFDESKKGVKGLFDSGLTTIPRFFIHPPETLSELKLDSRAPPESISIPVIDLSDRHSAIVDQISRACRKFGFFQIVNHGIALETLERTVSSIKAFHDQPNEMKAPLYSREPAGSIRYFSNVDLFYTKAASWMDTLYMKVEPNSQTLKELPEICRKEMVDWHREVKVLVDKLTELMSEGLGLSAEKLKEYTCLEGCTMVGNYYPSCPQPHLTMGNASHTDGGVLTVLIQDQIGGLQVQYGDLWVDVKPVPGAIVINVGDLLQIITNDEYKSGLHRVLANSSGKSRVSVAVFPEPGKKDGLFGPLLELTSPNKPALYKHFTYFEYIGKFFSSKVEGKTMIDGYKL</sequence>
<keyword evidence="5 6" id="KW-0408">Iron</keyword>
<dbReference type="OrthoDB" id="288590at2759"/>
<evidence type="ECO:0000313" key="8">
    <source>
        <dbReference type="EMBL" id="KAF3432124.1"/>
    </source>
</evidence>
<dbReference type="Gene3D" id="2.60.120.330">
    <property type="entry name" value="B-lactam Antibiotic, Isopenicillin N Synthase, Chain"/>
    <property type="match status" value="1"/>
</dbReference>
<dbReference type="InterPro" id="IPR027443">
    <property type="entry name" value="IPNS-like_sf"/>
</dbReference>
<evidence type="ECO:0000256" key="5">
    <source>
        <dbReference type="ARBA" id="ARBA00023004"/>
    </source>
</evidence>
<dbReference type="FunFam" id="2.60.120.330:FF:000005">
    <property type="entry name" value="1-aminocyclopropane-1-carboxylate oxidase homolog 1"/>
    <property type="match status" value="1"/>
</dbReference>
<comment type="cofactor">
    <cofactor evidence="1">
        <name>Fe cation</name>
        <dbReference type="ChEBI" id="CHEBI:24875"/>
    </cofactor>
</comment>
<dbReference type="PROSITE" id="PS51471">
    <property type="entry name" value="FE2OG_OXY"/>
    <property type="match status" value="1"/>
</dbReference>
<dbReference type="Proteomes" id="UP000796880">
    <property type="component" value="Unassembled WGS sequence"/>
</dbReference>
<gene>
    <name evidence="8" type="ORF">FNV43_RR26863</name>
</gene>
<dbReference type="InterPro" id="IPR026992">
    <property type="entry name" value="DIOX_N"/>
</dbReference>
<keyword evidence="4 6" id="KW-0560">Oxidoreductase</keyword>
<evidence type="ECO:0000313" key="9">
    <source>
        <dbReference type="Proteomes" id="UP000796880"/>
    </source>
</evidence>
<dbReference type="SUPFAM" id="SSF51197">
    <property type="entry name" value="Clavaminate synthase-like"/>
    <property type="match status" value="1"/>
</dbReference>
<feature type="domain" description="Fe2OG dioxygenase" evidence="7">
    <location>
        <begin position="211"/>
        <end position="313"/>
    </location>
</feature>
<evidence type="ECO:0000259" key="7">
    <source>
        <dbReference type="PROSITE" id="PS51471"/>
    </source>
</evidence>
<evidence type="ECO:0000256" key="6">
    <source>
        <dbReference type="RuleBase" id="RU003682"/>
    </source>
</evidence>
<proteinExistence type="inferred from homology"/>
<dbReference type="PANTHER" id="PTHR10209">
    <property type="entry name" value="OXIDOREDUCTASE, 2OG-FE II OXYGENASE FAMILY PROTEIN"/>
    <property type="match status" value="1"/>
</dbReference>
<accession>A0A8K0DQ51</accession>
<dbReference type="InterPro" id="IPR044861">
    <property type="entry name" value="IPNS-like_FE2OG_OXY"/>
</dbReference>
<dbReference type="Pfam" id="PF03171">
    <property type="entry name" value="2OG-FeII_Oxy"/>
    <property type="match status" value="1"/>
</dbReference>
<keyword evidence="3 6" id="KW-0479">Metal-binding</keyword>
<comment type="caution">
    <text evidence="8">The sequence shown here is derived from an EMBL/GenBank/DDBJ whole genome shotgun (WGS) entry which is preliminary data.</text>
</comment>
<keyword evidence="9" id="KW-1185">Reference proteome</keyword>
<dbReference type="EMBL" id="VOIH02000012">
    <property type="protein sequence ID" value="KAF3432124.1"/>
    <property type="molecule type" value="Genomic_DNA"/>
</dbReference>
<dbReference type="GO" id="GO:0051213">
    <property type="term" value="F:dioxygenase activity"/>
    <property type="evidence" value="ECO:0007669"/>
    <property type="project" value="UniProtKB-ARBA"/>
</dbReference>
<protein>
    <recommendedName>
        <fullName evidence="7">Fe2OG dioxygenase domain-containing protein</fullName>
    </recommendedName>
</protein>
<evidence type="ECO:0000256" key="4">
    <source>
        <dbReference type="ARBA" id="ARBA00023002"/>
    </source>
</evidence>
<dbReference type="GO" id="GO:0046872">
    <property type="term" value="F:metal ion binding"/>
    <property type="evidence" value="ECO:0007669"/>
    <property type="project" value="UniProtKB-KW"/>
</dbReference>
<dbReference type="Pfam" id="PF14226">
    <property type="entry name" value="DIOX_N"/>
    <property type="match status" value="1"/>
</dbReference>
<name>A0A8K0DQ51_9ROSA</name>